<evidence type="ECO:0000256" key="6">
    <source>
        <dbReference type="SAM" id="MobiDB-lite"/>
    </source>
</evidence>
<evidence type="ECO:0000256" key="2">
    <source>
        <dbReference type="ARBA" id="ARBA00004620"/>
    </source>
</evidence>
<dbReference type="OrthoDB" id="3797628at2759"/>
<keyword evidence="5" id="KW-0653">Protein transport</keyword>
<dbReference type="GO" id="GO:0008139">
    <property type="term" value="F:nuclear localization sequence binding"/>
    <property type="evidence" value="ECO:0007669"/>
    <property type="project" value="TreeGrafter"/>
</dbReference>
<dbReference type="Proteomes" id="UP000694255">
    <property type="component" value="Unassembled WGS sequence"/>
</dbReference>
<protein>
    <submittedName>
        <fullName evidence="8">NUP145</fullName>
    </submittedName>
</protein>
<feature type="region of interest" description="Disordered" evidence="6">
    <location>
        <begin position="91"/>
        <end position="200"/>
    </location>
</feature>
<dbReference type="GeneID" id="73471586"/>
<keyword evidence="4" id="KW-0068">Autocatalytic cleavage</keyword>
<dbReference type="Pfam" id="PF12110">
    <property type="entry name" value="Nup96"/>
    <property type="match status" value="1"/>
</dbReference>
<dbReference type="GO" id="GO:0044613">
    <property type="term" value="C:nuclear pore central transport channel"/>
    <property type="evidence" value="ECO:0007669"/>
    <property type="project" value="UniProtKB-ARBA"/>
</dbReference>
<dbReference type="PROSITE" id="PS51434">
    <property type="entry name" value="NUP_C"/>
    <property type="match status" value="1"/>
</dbReference>
<dbReference type="GO" id="GO:0006405">
    <property type="term" value="P:RNA export from nucleus"/>
    <property type="evidence" value="ECO:0007669"/>
    <property type="project" value="TreeGrafter"/>
</dbReference>
<dbReference type="EMBL" id="JAGSYN010000214">
    <property type="protein sequence ID" value="KAG7661728.1"/>
    <property type="molecule type" value="Genomic_DNA"/>
</dbReference>
<dbReference type="GO" id="GO:0006606">
    <property type="term" value="P:protein import into nucleus"/>
    <property type="evidence" value="ECO:0007669"/>
    <property type="project" value="TreeGrafter"/>
</dbReference>
<dbReference type="GO" id="GO:0017056">
    <property type="term" value="F:structural constituent of nuclear pore"/>
    <property type="evidence" value="ECO:0007669"/>
    <property type="project" value="InterPro"/>
</dbReference>
<organism evidence="8 9">
    <name type="scientific">[Candida] subhashii</name>
    <dbReference type="NCBI Taxonomy" id="561895"/>
    <lineage>
        <taxon>Eukaryota</taxon>
        <taxon>Fungi</taxon>
        <taxon>Dikarya</taxon>
        <taxon>Ascomycota</taxon>
        <taxon>Saccharomycotina</taxon>
        <taxon>Pichiomycetes</taxon>
        <taxon>Debaryomycetaceae</taxon>
        <taxon>Spathaspora</taxon>
    </lineage>
</organism>
<dbReference type="PANTHER" id="PTHR23198">
    <property type="entry name" value="NUCLEOPORIN"/>
    <property type="match status" value="1"/>
</dbReference>
<dbReference type="Pfam" id="PF13634">
    <property type="entry name" value="Nucleoporin_FG"/>
    <property type="match status" value="2"/>
</dbReference>
<dbReference type="InterPro" id="IPR025574">
    <property type="entry name" value="Nucleoporin_FG_rpt"/>
</dbReference>
<feature type="compositionally biased region" description="Low complexity" evidence="6">
    <location>
        <begin position="190"/>
        <end position="200"/>
    </location>
</feature>
<gene>
    <name evidence="8" type="ORF">J8A68_004786</name>
</gene>
<dbReference type="GO" id="GO:0003723">
    <property type="term" value="F:RNA binding"/>
    <property type="evidence" value="ECO:0007669"/>
    <property type="project" value="TreeGrafter"/>
</dbReference>
<dbReference type="RefSeq" id="XP_049261961.1">
    <property type="nucleotide sequence ID" value="XM_049408782.1"/>
</dbReference>
<name>A0A8J5UF43_9ASCO</name>
<evidence type="ECO:0000313" key="9">
    <source>
        <dbReference type="Proteomes" id="UP000694255"/>
    </source>
</evidence>
<evidence type="ECO:0000256" key="5">
    <source>
        <dbReference type="ARBA" id="ARBA00023132"/>
    </source>
</evidence>
<feature type="compositionally biased region" description="Low complexity" evidence="6">
    <location>
        <begin position="113"/>
        <end position="130"/>
    </location>
</feature>
<dbReference type="InterPro" id="IPR037665">
    <property type="entry name" value="Nucleoporin_S59-like"/>
</dbReference>
<keyword evidence="5" id="KW-0811">Translocation</keyword>
<evidence type="ECO:0000259" key="7">
    <source>
        <dbReference type="PROSITE" id="PS51434"/>
    </source>
</evidence>
<dbReference type="GO" id="GO:0034398">
    <property type="term" value="P:telomere tethering at nuclear periphery"/>
    <property type="evidence" value="ECO:0007669"/>
    <property type="project" value="TreeGrafter"/>
</dbReference>
<dbReference type="PANTHER" id="PTHR23198:SF6">
    <property type="entry name" value="NUCLEAR PORE COMPLEX PROTEIN NUP98-NUP96"/>
    <property type="match status" value="1"/>
</dbReference>
<evidence type="ECO:0000256" key="1">
    <source>
        <dbReference type="ARBA" id="ARBA00004567"/>
    </source>
</evidence>
<comment type="subcellular location">
    <subcellularLocation>
        <location evidence="2">Nucleus membrane</location>
        <topology evidence="2">Peripheral membrane protein</topology>
        <orientation evidence="2">Nucleoplasmic side</orientation>
    </subcellularLocation>
    <subcellularLocation>
        <location evidence="1">Nucleus</location>
        <location evidence="1">Nuclear pore complex</location>
    </subcellularLocation>
</comment>
<accession>A0A8J5UF43</accession>
<reference evidence="8 9" key="1">
    <citation type="journal article" date="2021" name="DNA Res.">
        <title>Genome analysis of Candida subhashii reveals its hybrid nature and dual mitochondrial genome conformations.</title>
        <authorList>
            <person name="Mixao V."/>
            <person name="Hegedusova E."/>
            <person name="Saus E."/>
            <person name="Pryszcz L.P."/>
            <person name="Cillingova A."/>
            <person name="Nosek J."/>
            <person name="Gabaldon T."/>
        </authorList>
    </citation>
    <scope>NUCLEOTIDE SEQUENCE [LARGE SCALE GENOMIC DNA]</scope>
    <source>
        <strain evidence="8 9">CBS 10753</strain>
    </source>
</reference>
<feature type="region of interest" description="Disordered" evidence="6">
    <location>
        <begin position="27"/>
        <end position="78"/>
    </location>
</feature>
<dbReference type="GO" id="GO:0031965">
    <property type="term" value="C:nuclear membrane"/>
    <property type="evidence" value="ECO:0007669"/>
    <property type="project" value="UniProtKB-SubCell"/>
</dbReference>
<proteinExistence type="inferred from homology"/>
<keyword evidence="5" id="KW-0509">mRNA transport</keyword>
<keyword evidence="5" id="KW-0539">Nucleus</keyword>
<keyword evidence="5" id="KW-0906">Nuclear pore complex</keyword>
<dbReference type="Pfam" id="PF04096">
    <property type="entry name" value="Nucleoporin2"/>
    <property type="match status" value="1"/>
</dbReference>
<comment type="similarity">
    <text evidence="3">Belongs to the nucleoporin GLFG family.</text>
</comment>
<dbReference type="GO" id="GO:0044614">
    <property type="term" value="C:nuclear pore cytoplasmic filaments"/>
    <property type="evidence" value="ECO:0007669"/>
    <property type="project" value="TreeGrafter"/>
</dbReference>
<keyword evidence="5" id="KW-0813">Transport</keyword>
<feature type="compositionally biased region" description="Polar residues" evidence="6">
    <location>
        <begin position="395"/>
        <end position="404"/>
    </location>
</feature>
<feature type="domain" description="Peptidase S59" evidence="7">
    <location>
        <begin position="431"/>
        <end position="552"/>
    </location>
</feature>
<dbReference type="InterPro" id="IPR007230">
    <property type="entry name" value="Nup98_auto-Pept-S59_dom"/>
</dbReference>
<evidence type="ECO:0000313" key="8">
    <source>
        <dbReference type="EMBL" id="KAG7661728.1"/>
    </source>
</evidence>
<evidence type="ECO:0000256" key="3">
    <source>
        <dbReference type="ARBA" id="ARBA00008926"/>
    </source>
</evidence>
<dbReference type="GO" id="GO:0000973">
    <property type="term" value="P:post-transcriptional tethering of RNA polymerase II gene DNA at nuclear periphery"/>
    <property type="evidence" value="ECO:0007669"/>
    <property type="project" value="TreeGrafter"/>
</dbReference>
<comment type="caution">
    <text evidence="8">The sequence shown here is derived from an EMBL/GenBank/DDBJ whole genome shotgun (WGS) entry which is preliminary data.</text>
</comment>
<sequence>MFGSSSTSNNNNNNWAASTGFGATTAARRASIGGPPPTGTTSSLFGNSTNNPTISTNSDAGGSLPKRQNTSVSGGATGGLFGNSLSNGSAPASGGGLFGNSNTSTGGGGLFGQTGTTTGTSGAAAPATSGGLFGNRSTTTTQPSGGLFGNSATTTQPTSFFGGGSNQAPVSNGGLFGKPPSGGLSGGLFGNQQSQQQQPSFSQLTVNNTNGISIVVQNRLDVRRKRRFSYLEPEKQKPTKSSLLSKLGQTFRFIRNGTTGSSLQSSIKGLFTQSDVVNIHHHKQKKPGGGAILSSQFPVVAPNKNISRPSYKAIDSRRVGSMKRLIIKSKPVKYHLIDVNKVFNAKRRKTVVENVVTADKLLSEKYLSDEDESDDDEGMQENRTFLRYPYKVSTSDSKKQNGSFSIGDGEPEADNVNGTAEVKETIATESHDGYWSTPTISELCLYCYLLNRLNLLKYQPSHGCGQIAYNYPVDLTQVVLDAKENGQTLEQELFGKIIQISPKVIVTYKDSVKPKPGASAADHIKFLKRQIGMEFITYDPITHVWVFKVKHFSIWGLVEEDDDNQHDEELVAMKRKQDSNETQASIEYSRIYENEKYNQELKKQKLNERTKNIPGRWEYQTLPSENPLNIKRNLVTNEILQELNRYQNDQQELELTAQVSDITIDSEREESPASFANGGDGEYYHPKMEEREYDYLKQMISVLPPGTDIDEIVDEKVYEPEITNDDVFDNIQIKSDQGHRLLTFDDLLFSEFNKESLKRASTPQMTRLETIEDLDMDEEEEDEDIYCNNIPDIFHTLLVNSTIVTRDNKYPKVNVTENFSFNDLVFHPGQLNNEEEQELVQLAIALFDDSKINQELRQIDSSNITLSQVISENTRKESFANWLKKYNQKSINRLLESHKSDPLEQVFIHLCAGNLKQAIETALATNNDHLAVVITLADSNHHAVRSIAANQLNSWKERNVVSLIPKAVVKIYQILASDLDVLLGDLPWNIALALKLFYGDGNMGLKDLINGYKDNLPVHHQVADVLKLYASSKIDLSSISSMSINKKFKWLFCKILISGTSCDDISISFGDYLQSVNYWKEAIIVYSHLSDDGQAQELIRNLVISKVNYIKSNKIDEEEYLVKVLKVPQVVIYEAIAIEKRSLGDFWGECEALIKVQLWERAHATIVGKLGPITVISNSEKDIVHFLDLIDKFPQQGLIIPNWNIGAGVYANYLNLLKDETNVKLLEFLLINVPQVKEKSEFNQKVALKLISRKVGDLVIENDNADSEKQESISKLYLGPVEKHYFDIRLS</sequence>
<feature type="compositionally biased region" description="Low complexity" evidence="6">
    <location>
        <begin position="47"/>
        <end position="58"/>
    </location>
</feature>
<dbReference type="InterPro" id="IPR021967">
    <property type="entry name" value="Nup98_C"/>
</dbReference>
<feature type="region of interest" description="Disordered" evidence="6">
    <location>
        <begin position="395"/>
        <end position="416"/>
    </location>
</feature>
<feature type="compositionally biased region" description="Polar residues" evidence="6">
    <location>
        <begin position="135"/>
        <end position="159"/>
    </location>
</feature>
<keyword evidence="9" id="KW-1185">Reference proteome</keyword>
<evidence type="ECO:0000256" key="4">
    <source>
        <dbReference type="ARBA" id="ARBA00022813"/>
    </source>
</evidence>